<comment type="subcellular location">
    <subcellularLocation>
        <location evidence="1 4">Periplasm</location>
    </subcellularLocation>
</comment>
<evidence type="ECO:0000256" key="4">
    <source>
        <dbReference type="RuleBase" id="RU362063"/>
    </source>
</evidence>
<keyword evidence="6" id="KW-0966">Cell projection</keyword>
<accession>A0A941I5Z5</accession>
<gene>
    <name evidence="6" type="primary">flgA</name>
    <name evidence="6" type="ORF">KDM89_14250</name>
</gene>
<evidence type="ECO:0000256" key="3">
    <source>
        <dbReference type="ARBA" id="ARBA00022764"/>
    </source>
</evidence>
<evidence type="ECO:0000313" key="6">
    <source>
        <dbReference type="EMBL" id="MBR7783312.1"/>
    </source>
</evidence>
<dbReference type="PANTHER" id="PTHR36307:SF1">
    <property type="entry name" value="FLAGELLA BASAL BODY P-RING FORMATION PROTEIN FLGA"/>
    <property type="match status" value="1"/>
</dbReference>
<dbReference type="Pfam" id="PF17656">
    <property type="entry name" value="ChapFlgA_N"/>
    <property type="match status" value="1"/>
</dbReference>
<feature type="chain" id="PRO_5038156957" description="Flagella basal body P-ring formation protein FlgA" evidence="4">
    <location>
        <begin position="20"/>
        <end position="236"/>
    </location>
</feature>
<dbReference type="Proteomes" id="UP000680067">
    <property type="component" value="Unassembled WGS sequence"/>
</dbReference>
<dbReference type="GO" id="GO:0044780">
    <property type="term" value="P:bacterial-type flagellum assembly"/>
    <property type="evidence" value="ECO:0007669"/>
    <property type="project" value="InterPro"/>
</dbReference>
<reference evidence="6" key="1">
    <citation type="submission" date="2021-04" db="EMBL/GenBank/DDBJ databases">
        <title>novel species isolated from subtropical streams in China.</title>
        <authorList>
            <person name="Lu H."/>
        </authorList>
    </citation>
    <scope>NUCLEOTIDE SEQUENCE</scope>
    <source>
        <strain evidence="6">LFS511W</strain>
    </source>
</reference>
<dbReference type="InterPro" id="IPR039246">
    <property type="entry name" value="Flagellar_FlgA"/>
</dbReference>
<dbReference type="InterPro" id="IPR017585">
    <property type="entry name" value="SAF_FlgA"/>
</dbReference>
<keyword evidence="7" id="KW-1185">Reference proteome</keyword>
<comment type="caution">
    <text evidence="6">The sequence shown here is derived from an EMBL/GenBank/DDBJ whole genome shotgun (WGS) entry which is preliminary data.</text>
</comment>
<feature type="signal peptide" evidence="4">
    <location>
        <begin position="1"/>
        <end position="19"/>
    </location>
</feature>
<name>A0A941I5Z5_9BURK</name>
<evidence type="ECO:0000256" key="1">
    <source>
        <dbReference type="ARBA" id="ARBA00004418"/>
    </source>
</evidence>
<dbReference type="SMART" id="SM00858">
    <property type="entry name" value="SAF"/>
    <property type="match status" value="1"/>
</dbReference>
<dbReference type="GO" id="GO:0042597">
    <property type="term" value="C:periplasmic space"/>
    <property type="evidence" value="ECO:0007669"/>
    <property type="project" value="UniProtKB-SubCell"/>
</dbReference>
<dbReference type="InterPro" id="IPR041231">
    <property type="entry name" value="FlgA_N"/>
</dbReference>
<dbReference type="InterPro" id="IPR013974">
    <property type="entry name" value="SAF"/>
</dbReference>
<dbReference type="AlphaFoldDB" id="A0A941I5Z5"/>
<dbReference type="Gene3D" id="3.90.1210.10">
    <property type="entry name" value="Antifreeze-like/N-acetylneuraminic acid synthase C-terminal domain"/>
    <property type="match status" value="1"/>
</dbReference>
<evidence type="ECO:0000313" key="7">
    <source>
        <dbReference type="Proteomes" id="UP000680067"/>
    </source>
</evidence>
<dbReference type="Gene3D" id="2.30.30.760">
    <property type="match status" value="1"/>
</dbReference>
<organism evidence="6 7">
    <name type="scientific">Undibacterium luofuense</name>
    <dbReference type="NCBI Taxonomy" id="2828733"/>
    <lineage>
        <taxon>Bacteria</taxon>
        <taxon>Pseudomonadati</taxon>
        <taxon>Pseudomonadota</taxon>
        <taxon>Betaproteobacteria</taxon>
        <taxon>Burkholderiales</taxon>
        <taxon>Oxalobacteraceae</taxon>
        <taxon>Undibacterium</taxon>
    </lineage>
</organism>
<keyword evidence="4" id="KW-1005">Bacterial flagellum biogenesis</keyword>
<dbReference type="CDD" id="cd11614">
    <property type="entry name" value="SAF_CpaB_FlgA_like"/>
    <property type="match status" value="1"/>
</dbReference>
<dbReference type="RefSeq" id="WP_212688598.1">
    <property type="nucleotide sequence ID" value="NZ_JAGSPN010000011.1"/>
</dbReference>
<comment type="similarity">
    <text evidence="4">Belongs to the FlgA family.</text>
</comment>
<evidence type="ECO:0000259" key="5">
    <source>
        <dbReference type="SMART" id="SM00858"/>
    </source>
</evidence>
<dbReference type="Pfam" id="PF13144">
    <property type="entry name" value="ChapFlgA"/>
    <property type="match status" value="1"/>
</dbReference>
<dbReference type="NCBIfam" id="TIGR03170">
    <property type="entry name" value="flgA_cterm"/>
    <property type="match status" value="1"/>
</dbReference>
<protein>
    <recommendedName>
        <fullName evidence="4">Flagella basal body P-ring formation protein FlgA</fullName>
    </recommendedName>
</protein>
<sequence>MRSFCLLLLTLLTCAPASAQNAVTQTAPARQDPALAKHVASEFLKEVTSSLPGEVRIQIADLDTRQNLAACDELRAFMPPGAKTIGKTNVGLRCSAPKNWQIYLGAQIQVFTEYLVAAHPLTAGQTVTLADISKVRGDISVLPSGYMLSEEQASGKTMGTSIQAGTPLRADQLRNAIVIQQGQAVRIQAGGNGFRITTDGQALNNAADGQTARAKLNNGQTVSGIARAGGIIEIAY</sequence>
<keyword evidence="6" id="KW-0282">Flagellum</keyword>
<evidence type="ECO:0000256" key="2">
    <source>
        <dbReference type="ARBA" id="ARBA00022729"/>
    </source>
</evidence>
<feature type="domain" description="SAF" evidence="5">
    <location>
        <begin position="112"/>
        <end position="174"/>
    </location>
</feature>
<keyword evidence="3 4" id="KW-0574">Periplasm</keyword>
<dbReference type="PANTHER" id="PTHR36307">
    <property type="entry name" value="FLAGELLA BASAL BODY P-RING FORMATION PROTEIN FLGA"/>
    <property type="match status" value="1"/>
</dbReference>
<keyword evidence="6" id="KW-0969">Cilium</keyword>
<dbReference type="EMBL" id="JAGSPN010000011">
    <property type="protein sequence ID" value="MBR7783312.1"/>
    <property type="molecule type" value="Genomic_DNA"/>
</dbReference>
<comment type="function">
    <text evidence="4">Involved in the assembly process of the P-ring formation. It may associate with FlgF on the rod constituting a structure essential for the P-ring assembly or may act as a modulator protein for the P-ring assembly.</text>
</comment>
<keyword evidence="2 4" id="KW-0732">Signal</keyword>
<proteinExistence type="inferred from homology"/>